<evidence type="ECO:0000313" key="2">
    <source>
        <dbReference type="Proteomes" id="UP000257109"/>
    </source>
</evidence>
<evidence type="ECO:0000313" key="1">
    <source>
        <dbReference type="EMBL" id="RDX93551.1"/>
    </source>
</evidence>
<dbReference type="OrthoDB" id="1921798at2759"/>
<accession>A0A371GSN3</accession>
<dbReference type="STRING" id="157652.A0A371GSN3"/>
<name>A0A371GSN3_MUCPR</name>
<dbReference type="EMBL" id="QJKJ01004589">
    <property type="protein sequence ID" value="RDX93551.1"/>
    <property type="molecule type" value="Genomic_DNA"/>
</dbReference>
<organism evidence="1 2">
    <name type="scientific">Mucuna pruriens</name>
    <name type="common">Velvet bean</name>
    <name type="synonym">Dolichos pruriens</name>
    <dbReference type="NCBI Taxonomy" id="157652"/>
    <lineage>
        <taxon>Eukaryota</taxon>
        <taxon>Viridiplantae</taxon>
        <taxon>Streptophyta</taxon>
        <taxon>Embryophyta</taxon>
        <taxon>Tracheophyta</taxon>
        <taxon>Spermatophyta</taxon>
        <taxon>Magnoliopsida</taxon>
        <taxon>eudicotyledons</taxon>
        <taxon>Gunneridae</taxon>
        <taxon>Pentapetalae</taxon>
        <taxon>rosids</taxon>
        <taxon>fabids</taxon>
        <taxon>Fabales</taxon>
        <taxon>Fabaceae</taxon>
        <taxon>Papilionoideae</taxon>
        <taxon>50 kb inversion clade</taxon>
        <taxon>NPAAA clade</taxon>
        <taxon>indigoferoid/millettioid clade</taxon>
        <taxon>Phaseoleae</taxon>
        <taxon>Mucuna</taxon>
    </lineage>
</organism>
<sequence length="235" mass="26216">MVAEIIDLSDPPPSSAGSSQNAARILNIDYVFIGKNKVEKVAIPLMACTYLWPVSGHTNEPSQIVTFQPIMEREATTVLEPVPESNTYLFPAGPRLKESLTHRQHDFVMEEGAGAKMLWNKTPQQVQSYAASFFRHLPSTYLHGFRKKKPTYYAAMAASVSYSIDMIVKEPQQTHMLFPDKGPCPSLLAPSYEEASCNNNTIMYGFQMQIGAANTSMNVVLMEKLIWNCAWVDAC</sequence>
<keyword evidence="2" id="KW-1185">Reference proteome</keyword>
<reference evidence="1" key="1">
    <citation type="submission" date="2018-05" db="EMBL/GenBank/DDBJ databases">
        <title>Draft genome of Mucuna pruriens seed.</title>
        <authorList>
            <person name="Nnadi N.E."/>
            <person name="Vos R."/>
            <person name="Hasami M.H."/>
            <person name="Devisetty U.K."/>
            <person name="Aguiy J.C."/>
        </authorList>
    </citation>
    <scope>NUCLEOTIDE SEQUENCE [LARGE SCALE GENOMIC DNA]</scope>
    <source>
        <strain evidence="1">JCA_2017</strain>
    </source>
</reference>
<comment type="caution">
    <text evidence="1">The sequence shown here is derived from an EMBL/GenBank/DDBJ whole genome shotgun (WGS) entry which is preliminary data.</text>
</comment>
<feature type="non-terminal residue" evidence="1">
    <location>
        <position position="1"/>
    </location>
</feature>
<dbReference type="AlphaFoldDB" id="A0A371GSN3"/>
<protein>
    <submittedName>
        <fullName evidence="1">Uncharacterized protein</fullName>
    </submittedName>
</protein>
<dbReference type="Proteomes" id="UP000257109">
    <property type="component" value="Unassembled WGS sequence"/>
</dbReference>
<gene>
    <name evidence="1" type="ORF">CR513_24177</name>
</gene>
<feature type="non-terminal residue" evidence="1">
    <location>
        <position position="235"/>
    </location>
</feature>
<proteinExistence type="predicted"/>